<sequence length="60" mass="7163">MDDKIQEFIKNNAVDEGFLQDWYQNSVLETDTPVWTNEHITEMVGDFYLIPKEVVDKREK</sequence>
<dbReference type="AlphaFoldDB" id="A0A3E4YL88"/>
<accession>A0A3E4YL88</accession>
<gene>
    <name evidence="1" type="ORF">DXB99_03000</name>
</gene>
<dbReference type="EMBL" id="QSTP01000001">
    <property type="protein sequence ID" value="RGM75508.1"/>
    <property type="molecule type" value="Genomic_DNA"/>
</dbReference>
<organism evidence="1 2">
    <name type="scientific">Agathobacter rectalis</name>
    <dbReference type="NCBI Taxonomy" id="39491"/>
    <lineage>
        <taxon>Bacteria</taxon>
        <taxon>Bacillati</taxon>
        <taxon>Bacillota</taxon>
        <taxon>Clostridia</taxon>
        <taxon>Lachnospirales</taxon>
        <taxon>Lachnospiraceae</taxon>
        <taxon>Agathobacter</taxon>
    </lineage>
</organism>
<comment type="caution">
    <text evidence="1">The sequence shown here is derived from an EMBL/GenBank/DDBJ whole genome shotgun (WGS) entry which is preliminary data.</text>
</comment>
<reference evidence="1 2" key="1">
    <citation type="submission" date="2018-08" db="EMBL/GenBank/DDBJ databases">
        <title>A genome reference for cultivated species of the human gut microbiota.</title>
        <authorList>
            <person name="Zou Y."/>
            <person name="Xue W."/>
            <person name="Luo G."/>
        </authorList>
    </citation>
    <scope>NUCLEOTIDE SEQUENCE [LARGE SCALE GENOMIC DNA]</scope>
    <source>
        <strain evidence="1 2">OM07-13</strain>
    </source>
</reference>
<dbReference type="RefSeq" id="WP_117718267.1">
    <property type="nucleotide sequence ID" value="NZ_QSTP01000001.1"/>
</dbReference>
<protein>
    <submittedName>
        <fullName evidence="1">Uncharacterized protein</fullName>
    </submittedName>
</protein>
<dbReference type="Proteomes" id="UP000260758">
    <property type="component" value="Unassembled WGS sequence"/>
</dbReference>
<evidence type="ECO:0000313" key="1">
    <source>
        <dbReference type="EMBL" id="RGM75508.1"/>
    </source>
</evidence>
<evidence type="ECO:0000313" key="2">
    <source>
        <dbReference type="Proteomes" id="UP000260758"/>
    </source>
</evidence>
<proteinExistence type="predicted"/>
<name>A0A3E4YL88_9FIRM</name>